<reference evidence="1 2" key="1">
    <citation type="journal article" date="2018" name="Front. Plant Sci.">
        <title>Red Clover (Trifolium pratense) and Zigzag Clover (T. medium) - A Picture of Genomic Similarities and Differences.</title>
        <authorList>
            <person name="Dluhosova J."/>
            <person name="Istvanek J."/>
            <person name="Nedelnik J."/>
            <person name="Repkova J."/>
        </authorList>
    </citation>
    <scope>NUCLEOTIDE SEQUENCE [LARGE SCALE GENOMIC DNA]</scope>
    <source>
        <strain evidence="2">cv. 10/8</strain>
        <tissue evidence="1">Leaf</tissue>
    </source>
</reference>
<dbReference type="AlphaFoldDB" id="A0A392PFH1"/>
<protein>
    <submittedName>
        <fullName evidence="1">F-box/RNI/FBD-like domain protein</fullName>
    </submittedName>
</protein>
<evidence type="ECO:0000313" key="2">
    <source>
        <dbReference type="Proteomes" id="UP000265520"/>
    </source>
</evidence>
<dbReference type="EMBL" id="LXQA010077886">
    <property type="protein sequence ID" value="MCI10851.1"/>
    <property type="molecule type" value="Genomic_DNA"/>
</dbReference>
<dbReference type="Proteomes" id="UP000265520">
    <property type="component" value="Unassembled WGS sequence"/>
</dbReference>
<organism evidence="1 2">
    <name type="scientific">Trifolium medium</name>
    <dbReference type="NCBI Taxonomy" id="97028"/>
    <lineage>
        <taxon>Eukaryota</taxon>
        <taxon>Viridiplantae</taxon>
        <taxon>Streptophyta</taxon>
        <taxon>Embryophyta</taxon>
        <taxon>Tracheophyta</taxon>
        <taxon>Spermatophyta</taxon>
        <taxon>Magnoliopsida</taxon>
        <taxon>eudicotyledons</taxon>
        <taxon>Gunneridae</taxon>
        <taxon>Pentapetalae</taxon>
        <taxon>rosids</taxon>
        <taxon>fabids</taxon>
        <taxon>Fabales</taxon>
        <taxon>Fabaceae</taxon>
        <taxon>Papilionoideae</taxon>
        <taxon>50 kb inversion clade</taxon>
        <taxon>NPAAA clade</taxon>
        <taxon>Hologalegina</taxon>
        <taxon>IRL clade</taxon>
        <taxon>Trifolieae</taxon>
        <taxon>Trifolium</taxon>
    </lineage>
</organism>
<feature type="non-terminal residue" evidence="1">
    <location>
        <position position="1"/>
    </location>
</feature>
<accession>A0A392PFH1</accession>
<name>A0A392PFH1_9FABA</name>
<proteinExistence type="predicted"/>
<keyword evidence="2" id="KW-1185">Reference proteome</keyword>
<comment type="caution">
    <text evidence="1">The sequence shown here is derived from an EMBL/GenBank/DDBJ whole genome shotgun (WGS) entry which is preliminary data.</text>
</comment>
<evidence type="ECO:0000313" key="1">
    <source>
        <dbReference type="EMBL" id="MCI10851.1"/>
    </source>
</evidence>
<sequence>VALAWFEEQTSWEDIFSGPALPIQVRVVKMANISGTILELEFVKFLLLYSPVLEKMFVRPAEYVTPELKKALIGFERASGEAEVIWDDSS</sequence>